<proteinExistence type="predicted"/>
<reference evidence="3" key="1">
    <citation type="submission" date="2024-06" db="EMBL/GenBank/DDBJ databases">
        <authorList>
            <person name="Al-Khalidi N."/>
            <person name="Al-Zurfi S.M."/>
            <person name="Lahuf A."/>
        </authorList>
    </citation>
    <scope>NUCLEOTIDE SEQUENCE</scope>
    <source>
        <strain evidence="3">Karbala-1</strain>
    </source>
</reference>
<dbReference type="AlphaFoldDB" id="A0AAU8MJJ5"/>
<accession>A0AAU8MJJ5</accession>
<protein>
    <submittedName>
        <fullName evidence="3">Uncharacterized protein</fullName>
    </submittedName>
</protein>
<organism evidence="3">
    <name type="scientific">Wolbachia endosymbiont of Ephestia elutella</name>
    <dbReference type="NCBI Taxonomy" id="3231696"/>
    <lineage>
        <taxon>Bacteria</taxon>
        <taxon>Pseudomonadati</taxon>
        <taxon>Pseudomonadota</taxon>
        <taxon>Alphaproteobacteria</taxon>
        <taxon>Rickettsiales</taxon>
        <taxon>Anaplasmataceae</taxon>
        <taxon>Wolbachieae</taxon>
        <taxon>Wolbachia</taxon>
    </lineage>
</organism>
<evidence type="ECO:0000313" key="3">
    <source>
        <dbReference type="EMBL" id="XCO72280.1"/>
    </source>
</evidence>
<feature type="region of interest" description="Disordered" evidence="1">
    <location>
        <begin position="449"/>
        <end position="499"/>
    </location>
</feature>
<dbReference type="EMBL" id="CP159923">
    <property type="protein sequence ID" value="XCO72280.1"/>
    <property type="molecule type" value="Genomic_DNA"/>
</dbReference>
<keyword evidence="2" id="KW-0812">Transmembrane</keyword>
<evidence type="ECO:0000256" key="1">
    <source>
        <dbReference type="SAM" id="MobiDB-lite"/>
    </source>
</evidence>
<keyword evidence="2" id="KW-1133">Transmembrane helix</keyword>
<keyword evidence="2" id="KW-0472">Membrane</keyword>
<name>A0AAU8MJJ5_9RICK</name>
<feature type="transmembrane region" description="Helical" evidence="2">
    <location>
        <begin position="645"/>
        <end position="666"/>
    </location>
</feature>
<feature type="compositionally biased region" description="Low complexity" evidence="1">
    <location>
        <begin position="728"/>
        <end position="745"/>
    </location>
</feature>
<feature type="region of interest" description="Disordered" evidence="1">
    <location>
        <begin position="722"/>
        <end position="745"/>
    </location>
</feature>
<evidence type="ECO:0000256" key="2">
    <source>
        <dbReference type="SAM" id="Phobius"/>
    </source>
</evidence>
<sequence>MSILSRLFRVNTTTLKVKEAIGFNPVNVGLIEGNGVTYGLSYQDNGNGSSRVKLLISPLYQSKTYECDTCVNVANEFKGQLSPTLIENSAEVDKVGVIFPTEETNKERKCIKGLTFNTYEIKHSTNAPLVEYVGKVKLYKNIDINNLANEDNSYFQPKAVKVDHGNIVVIAHNLKDQALVSWYLQSDTNGKFKILREKNGLTERKLFKFDNPGQLVLDENTMLYAQMSKEIIGKPEVRTNIFKFDLIDVAQKLKDRKEDECLLKKNCQIDKASFIISNPGEINFLQYVKRTEGDDQVAFLAKKQSSNTQELHLARLAKKGPKSNFTVCECEDPIEQLYVKDNGQGGFIVTAVSGESIITFNRESSGKSSEATIIPTSSIKALSDFVNIINGQLMPSIISSSTVAPITVTETVVTSKKTTTAAITSTTETDTVKTTKLTTEASTIIVPTSTMSKSSTESTTQASTVTVESTTVASTTTAPTSTTSRPSTESTTQASTVTVESTTVAKITTAPQTTTVATTSTSAPIVTSETETSTVKSTAATVESTFTASSTTMSKPLTELTTKMSTSSEPTTVAETIATSQATMITTMPTNVTTTNSEATIQTVSTISNTGTKVTTPLFTTTLLPQTTPSPQPAQLAIESNRAGMIGGSLVGAIISIAGIIGFITYKYVKGRNSAPVLELTNFNDRRRSSSSGNSDEEIFIANNRMRHISMRTMDQSETVLNSISVESSSRSRSSSSSSSGGPGS</sequence>
<gene>
    <name evidence="3" type="ORF">ABS251_03790</name>
</gene>